<accession>Q7TD99</accession>
<proteinExistence type="predicted"/>
<protein>
    <submittedName>
        <fullName evidence="1">Nonstructural protein</fullName>
    </submittedName>
</protein>
<organism evidence="1">
    <name type="scientific">Dendrolimus punctatus cypovirus 1</name>
    <dbReference type="NCBI Taxonomy" id="208509"/>
    <lineage>
        <taxon>Viruses</taxon>
        <taxon>Riboviria</taxon>
        <taxon>Orthornavirae</taxon>
        <taxon>Duplornaviricota</taxon>
        <taxon>Resentoviricetes</taxon>
        <taxon>Reovirales</taxon>
        <taxon>Spinareoviridae</taxon>
        <taxon>Cypovirus</taxon>
        <taxon>Cypovirus altineae</taxon>
        <taxon>Cypovirus 1</taxon>
    </lineage>
</organism>
<sequence length="321" mass="35560">MEAFLLENRKPKITTLASGKTLKPATHRLNLPAYTKLIHELRTKTHAKITISLSTESQIHMVWVKSGLVFFTPSASHPAYVNFASSNRLTDVPALTKSTFPQSDVKLVESTPLPNDEISHVASFQLITWKDGALSVLNDLSKCAITFINQCEDTFKSGTNLNKEMYNRCITAGVLATSCNQMKFVLIGRLCYGQTTSPPPIQLYQYGVTPFISAEIICEGAAYRPIDVDNYAMNSNHLVSYAPFFVPNDTKPGSRIDLLMVNHLKKFNLIFDSWYKTGGSVMVSSRPERAQNETSASQIMPMSVKHIANGDLDVDDGDVSE</sequence>
<name>Q7TD99_CPV1</name>
<evidence type="ECO:0000313" key="1">
    <source>
        <dbReference type="EMBL" id="AAP75617.1"/>
    </source>
</evidence>
<dbReference type="EMBL" id="AY310312">
    <property type="protein sequence ID" value="AAP75617.1"/>
    <property type="molecule type" value="Genomic_RNA"/>
</dbReference>
<reference evidence="1" key="1">
    <citation type="submission" date="2003-05" db="EMBL/GenBank/DDBJ databases">
        <authorList>
            <person name="Li Y."/>
            <person name="Zhang J."/>
            <person name="Li Y."/>
            <person name="Chen W."/>
            <person name="Wang Y."/>
        </authorList>
    </citation>
    <scope>NUCLEOTIDE SEQUENCE</scope>
</reference>